<evidence type="ECO:0000313" key="5">
    <source>
        <dbReference type="Proteomes" id="UP001158576"/>
    </source>
</evidence>
<dbReference type="PANTHER" id="PTHR23049">
    <property type="entry name" value="MYOSIN REGULATORY LIGHT CHAIN 2"/>
    <property type="match status" value="1"/>
</dbReference>
<dbReference type="PROSITE" id="PS00018">
    <property type="entry name" value="EF_HAND_1"/>
    <property type="match status" value="1"/>
</dbReference>
<keyword evidence="1" id="KW-0677">Repeat</keyword>
<keyword evidence="5" id="KW-1185">Reference proteome</keyword>
<protein>
    <submittedName>
        <fullName evidence="4">Oidioi.mRNA.OKI2018_I69.XSR.g14806.t1.cds</fullName>
    </submittedName>
</protein>
<reference evidence="4 5" key="1">
    <citation type="submission" date="2021-04" db="EMBL/GenBank/DDBJ databases">
        <authorList>
            <person name="Bliznina A."/>
        </authorList>
    </citation>
    <scope>NUCLEOTIDE SEQUENCE [LARGE SCALE GENOMIC DNA]</scope>
</reference>
<dbReference type="InterPro" id="IPR002048">
    <property type="entry name" value="EF_hand_dom"/>
</dbReference>
<dbReference type="PROSITE" id="PS50222">
    <property type="entry name" value="EF_HAND_2"/>
    <property type="match status" value="2"/>
</dbReference>
<dbReference type="CDD" id="cd00051">
    <property type="entry name" value="EFh"/>
    <property type="match status" value="2"/>
</dbReference>
<gene>
    <name evidence="4" type="ORF">OKIOD_LOCUS6364</name>
</gene>
<evidence type="ECO:0000256" key="1">
    <source>
        <dbReference type="ARBA" id="ARBA00022737"/>
    </source>
</evidence>
<accession>A0ABN7SH64</accession>
<proteinExistence type="predicted"/>
<dbReference type="InterPro" id="IPR018247">
    <property type="entry name" value="EF_Hand_1_Ca_BS"/>
</dbReference>
<organism evidence="4 5">
    <name type="scientific">Oikopleura dioica</name>
    <name type="common">Tunicate</name>
    <dbReference type="NCBI Taxonomy" id="34765"/>
    <lineage>
        <taxon>Eukaryota</taxon>
        <taxon>Metazoa</taxon>
        <taxon>Chordata</taxon>
        <taxon>Tunicata</taxon>
        <taxon>Appendicularia</taxon>
        <taxon>Copelata</taxon>
        <taxon>Oikopleuridae</taxon>
        <taxon>Oikopleura</taxon>
    </lineage>
</organism>
<name>A0ABN7SH64_OIKDI</name>
<dbReference type="InterPro" id="IPR050403">
    <property type="entry name" value="Myosin_RLC"/>
</dbReference>
<dbReference type="SUPFAM" id="SSF47473">
    <property type="entry name" value="EF-hand"/>
    <property type="match status" value="1"/>
</dbReference>
<dbReference type="Pfam" id="PF13499">
    <property type="entry name" value="EF-hand_7"/>
    <property type="match status" value="2"/>
</dbReference>
<dbReference type="Gene3D" id="1.10.238.10">
    <property type="entry name" value="EF-hand"/>
    <property type="match status" value="2"/>
</dbReference>
<dbReference type="SMART" id="SM00054">
    <property type="entry name" value="EFh"/>
    <property type="match status" value="3"/>
</dbReference>
<sequence>MASRKTKKPKKRAQRATSNVFAMFGQDQIQEFKEAFTMIDQNRDGFVDKDDLHDMLASLGKDPTDDYLEKMMAEAPGPINFTMFLTMFGEKLNGTDPEDVIRNAFACFDDNNSGKLSEEYLRELLMTTGDRYTEDQVDELLREAPIDANGDFDYIEFVKILKHGKVDPDANKLEMVKLE</sequence>
<dbReference type="Proteomes" id="UP001158576">
    <property type="component" value="Chromosome XSR"/>
</dbReference>
<feature type="domain" description="EF-hand" evidence="3">
    <location>
        <begin position="27"/>
        <end position="62"/>
    </location>
</feature>
<dbReference type="EMBL" id="OU015569">
    <property type="protein sequence ID" value="CAG5096840.1"/>
    <property type="molecule type" value="Genomic_DNA"/>
</dbReference>
<evidence type="ECO:0000313" key="4">
    <source>
        <dbReference type="EMBL" id="CAG5096840.1"/>
    </source>
</evidence>
<keyword evidence="2" id="KW-0106">Calcium</keyword>
<evidence type="ECO:0000259" key="3">
    <source>
        <dbReference type="PROSITE" id="PS50222"/>
    </source>
</evidence>
<feature type="domain" description="EF-hand" evidence="3">
    <location>
        <begin position="96"/>
        <end position="131"/>
    </location>
</feature>
<dbReference type="InterPro" id="IPR011992">
    <property type="entry name" value="EF-hand-dom_pair"/>
</dbReference>
<evidence type="ECO:0000256" key="2">
    <source>
        <dbReference type="ARBA" id="ARBA00022837"/>
    </source>
</evidence>